<feature type="signal peptide" evidence="2">
    <location>
        <begin position="1"/>
        <end position="24"/>
    </location>
</feature>
<dbReference type="InterPro" id="IPR036275">
    <property type="entry name" value="YdgH-like_sf"/>
</dbReference>
<name>A0A1C3YU45_9GAMM</name>
<protein>
    <recommendedName>
        <fullName evidence="3">YdgH/BhsA/McbA-like domain-containing protein</fullName>
    </recommendedName>
</protein>
<keyword evidence="1 2" id="KW-0732">Signal</keyword>
<reference evidence="5" key="1">
    <citation type="submission" date="2016-08" db="EMBL/GenBank/DDBJ databases">
        <authorList>
            <person name="Varghese N."/>
            <person name="Submissions Spin"/>
        </authorList>
    </citation>
    <scope>NUCLEOTIDE SEQUENCE [LARGE SCALE GENOMIC DNA]</scope>
    <source>
        <strain evidence="5">R-53144</strain>
    </source>
</reference>
<feature type="chain" id="PRO_5008687723" description="YdgH/BhsA/McbA-like domain-containing protein" evidence="2">
    <location>
        <begin position="25"/>
        <end position="266"/>
    </location>
</feature>
<proteinExistence type="predicted"/>
<organism evidence="4 5">
    <name type="scientific">Gilliamella intestini</name>
    <dbReference type="NCBI Taxonomy" id="1798183"/>
    <lineage>
        <taxon>Bacteria</taxon>
        <taxon>Pseudomonadati</taxon>
        <taxon>Pseudomonadota</taxon>
        <taxon>Gammaproteobacteria</taxon>
        <taxon>Orbales</taxon>
        <taxon>Orbaceae</taxon>
        <taxon>Gilliamella</taxon>
    </lineage>
</organism>
<feature type="domain" description="YdgH/BhsA/McbA-like" evidence="3">
    <location>
        <begin position="210"/>
        <end position="266"/>
    </location>
</feature>
<dbReference type="AlphaFoldDB" id="A0A1C3YU45"/>
<accession>A0A1C3YU45</accession>
<evidence type="ECO:0000313" key="5">
    <source>
        <dbReference type="Proteomes" id="UP000199698"/>
    </source>
</evidence>
<dbReference type="PANTHER" id="PTHR34156">
    <property type="entry name" value="OUTER MEMBRANE PROTEIN-RELATED-RELATED"/>
    <property type="match status" value="1"/>
</dbReference>
<dbReference type="Proteomes" id="UP000199698">
    <property type="component" value="Unassembled WGS sequence"/>
</dbReference>
<dbReference type="STRING" id="1798183.GA0061080_100196"/>
<evidence type="ECO:0000256" key="1">
    <source>
        <dbReference type="ARBA" id="ARBA00022729"/>
    </source>
</evidence>
<dbReference type="EMBL" id="FMBA01000001">
    <property type="protein sequence ID" value="SCB73552.1"/>
    <property type="molecule type" value="Genomic_DNA"/>
</dbReference>
<sequence length="266" mass="29304">MKRFTKSSIALAVLFSLPIANVYAAQPLTSKESRHLIPLKEISVTGSYLQADNAADDISRAADEAGAQYYYITAMETPANGTSSDRAIVYANIYKSNAQIAVEQNPTTYNGIVSYNRSKALYYLPFEVVKFKGNYNNTSEITEAASKLAAEKNAYAFYIDSISSVGSQDQAQDVDVLLYKQDAPVRDYIVTTAIQGQDAYEISSEAFKRMTPYKTISFHGVFNDTSEISEAAQKHAVANGAHFYYVKEVSNNPASTAQTVFVNLYK</sequence>
<dbReference type="RefSeq" id="WP_167349149.1">
    <property type="nucleotide sequence ID" value="NZ_FMBA01000001.1"/>
</dbReference>
<dbReference type="Pfam" id="PF07338">
    <property type="entry name" value="YdgH_BhsA-like"/>
    <property type="match status" value="3"/>
</dbReference>
<dbReference type="InterPro" id="IPR051096">
    <property type="entry name" value="BhsA/McbA_stress_biofilm_assoc"/>
</dbReference>
<gene>
    <name evidence="4" type="ORF">GA0061080_100196</name>
</gene>
<evidence type="ECO:0000256" key="2">
    <source>
        <dbReference type="SAM" id="SignalP"/>
    </source>
</evidence>
<dbReference type="InterPro" id="IPR010854">
    <property type="entry name" value="YdgH/BhsA/McbA-like_dom"/>
</dbReference>
<dbReference type="InterPro" id="IPR025543">
    <property type="entry name" value="Dodecin-like"/>
</dbReference>
<feature type="domain" description="YdgH/BhsA/McbA-like" evidence="3">
    <location>
        <begin position="125"/>
        <end position="180"/>
    </location>
</feature>
<evidence type="ECO:0000259" key="3">
    <source>
        <dbReference type="Pfam" id="PF07338"/>
    </source>
</evidence>
<feature type="domain" description="YdgH/BhsA/McbA-like" evidence="3">
    <location>
        <begin position="38"/>
        <end position="95"/>
    </location>
</feature>
<keyword evidence="5" id="KW-1185">Reference proteome</keyword>
<evidence type="ECO:0000313" key="4">
    <source>
        <dbReference type="EMBL" id="SCB73552.1"/>
    </source>
</evidence>
<dbReference type="SUPFAM" id="SSF159871">
    <property type="entry name" value="YdgH-like"/>
    <property type="match status" value="3"/>
</dbReference>
<dbReference type="Gene3D" id="3.30.1660.10">
    <property type="entry name" value="Flavin-binding protein dodecin"/>
    <property type="match status" value="3"/>
</dbReference>